<dbReference type="Proteomes" id="UP000831534">
    <property type="component" value="Chromosome"/>
</dbReference>
<dbReference type="Pfam" id="PF14434">
    <property type="entry name" value="Imm6"/>
    <property type="match status" value="1"/>
</dbReference>
<evidence type="ECO:0000313" key="1">
    <source>
        <dbReference type="EMBL" id="UOP04571.1"/>
    </source>
</evidence>
<dbReference type="InterPro" id="IPR025674">
    <property type="entry name" value="Imm6"/>
</dbReference>
<gene>
    <name evidence="1" type="ORF">LVJ77_10005</name>
</gene>
<accession>A0A8T9MTI6</accession>
<sequence length="138" mass="16091">MDFKNQKKQAVFMLVYSELIFRQLNFSHKEIIRNALNLCWKWIANQDISADTIYSTLDDGTDFGGICILMQLDKNEENILKLDNIVYAISYISLLAYQKENSNGYLPPILENIDENTIVLFMENLSKMNLLHINSYQD</sequence>
<proteinExistence type="predicted"/>
<evidence type="ECO:0000313" key="2">
    <source>
        <dbReference type="Proteomes" id="UP000831534"/>
    </source>
</evidence>
<organism evidence="1 2">
    <name type="scientific">Conchiformibius kuhniae</name>
    <dbReference type="NCBI Taxonomy" id="211502"/>
    <lineage>
        <taxon>Bacteria</taxon>
        <taxon>Pseudomonadati</taxon>
        <taxon>Pseudomonadota</taxon>
        <taxon>Betaproteobacteria</taxon>
        <taxon>Neisseriales</taxon>
        <taxon>Neisseriaceae</taxon>
        <taxon>Conchiformibius</taxon>
    </lineage>
</organism>
<dbReference type="AlphaFoldDB" id="A0A8T9MTI6"/>
<dbReference type="RefSeq" id="WP_084165976.1">
    <property type="nucleotide sequence ID" value="NZ_CP091521.1"/>
</dbReference>
<reference evidence="1" key="1">
    <citation type="journal article" date="2022" name="Res Sq">
        <title>Evolution of multicellular longitudinally dividing oral cavity symbionts (Neisseriaceae).</title>
        <authorList>
            <person name="Nyongesa S."/>
            <person name="Weber P."/>
            <person name="Bernet E."/>
            <person name="Pullido F."/>
            <person name="Nieckarz M."/>
            <person name="Delaby M."/>
            <person name="Nieves C."/>
            <person name="Viehboeck T."/>
            <person name="Krause N."/>
            <person name="Rivera-Millot A."/>
            <person name="Nakamura A."/>
            <person name="Vischer N."/>
            <person name="VanNieuwenhze M."/>
            <person name="Brun Y."/>
            <person name="Cava F."/>
            <person name="Bulgheresi S."/>
            <person name="Veyrier F."/>
        </authorList>
    </citation>
    <scope>NUCLEOTIDE SEQUENCE</scope>
    <source>
        <strain evidence="1">17694</strain>
    </source>
</reference>
<name>A0A8T9MTI6_9NEIS</name>
<protein>
    <submittedName>
        <fullName evidence="1">Imm6 family immunity protein</fullName>
    </submittedName>
</protein>
<reference evidence="1" key="2">
    <citation type="submission" date="2024-09" db="EMBL/GenBank/DDBJ databases">
        <authorList>
            <person name="Veyrier F.J."/>
        </authorList>
    </citation>
    <scope>NUCLEOTIDE SEQUENCE</scope>
    <source>
        <strain evidence="1">17694</strain>
    </source>
</reference>
<dbReference type="EMBL" id="CP091521">
    <property type="protein sequence ID" value="UOP04571.1"/>
    <property type="molecule type" value="Genomic_DNA"/>
</dbReference>
<keyword evidence="2" id="KW-1185">Reference proteome</keyword>
<dbReference type="KEGG" id="ckh:LVJ77_10005"/>